<sequence length="429" mass="45845">MEASCDSADLVGVDGAMASIKPTTPVCTSEAEAAKGAPARPTDVALALPPELVCAVLEHVDPLWLPVAARVSTVWYDCAVAVGGTHATVITARLVDEAILAGGTDVALWCLETLACPWTERRALLSVLAGQDLAERMGGTGARSPVTAIAALAHSNAGADQHTSDAARADPIVTLATAKGEAADGKRRRDRDGDASGEAKCKSSLSARLIRLRECGYRWDDATMACAAVTASAGDFEVLADAHAVGLGMAWVVASALGRVDLLRLLGRRWMRAMPAGACLHVAHATAHEWMAHFVPWARDAEPVRTSGWRSWADSPEDALAVWIAQQGDSFDRDPRGHLAAALLGVEYVGGGDEDDEDGDDNDQQMAWRQRVGRMVLSGRPSYERGPYLSETARTARETMLKVDDILRTTRTHRDDEATTTGRHVQQRR</sequence>
<dbReference type="InterPro" id="IPR036047">
    <property type="entry name" value="F-box-like_dom_sf"/>
</dbReference>
<dbReference type="EMBL" id="KC977571">
    <property type="protein sequence ID" value="AGO85626.1"/>
    <property type="molecule type" value="Genomic_DNA"/>
</dbReference>
<dbReference type="Proteomes" id="UP000204584">
    <property type="component" value="Segment"/>
</dbReference>
<dbReference type="GeneID" id="16607413"/>
<accession>S4W1F2</accession>
<evidence type="ECO:0000313" key="2">
    <source>
        <dbReference type="Proteomes" id="UP000204584"/>
    </source>
</evidence>
<dbReference type="SUPFAM" id="SSF81383">
    <property type="entry name" value="F-box domain"/>
    <property type="match status" value="1"/>
</dbReference>
<evidence type="ECO:0000313" key="1">
    <source>
        <dbReference type="EMBL" id="AGO85626.1"/>
    </source>
</evidence>
<keyword evidence="2" id="KW-1185">Reference proteome</keyword>
<dbReference type="RefSeq" id="YP_008438705.1">
    <property type="nucleotide sequence ID" value="NC_022098.1"/>
</dbReference>
<reference evidence="1 2" key="1">
    <citation type="journal article" date="2013" name="Science">
        <title>Pandoraviruses: amoeba viruses with genomes up to 2.5 Mb reaching that of parasitic eukaryotes.</title>
        <authorList>
            <person name="Philippe N."/>
            <person name="Legendre M."/>
            <person name="Doutre G."/>
            <person name="Coute Y."/>
            <person name="Poirot O."/>
            <person name="Lescot M."/>
            <person name="Arslan D."/>
            <person name="Seltzer V."/>
            <person name="Bertaux L."/>
            <person name="Bruley C."/>
            <person name="Garin J."/>
            <person name="Claverie J.M."/>
            <person name="Abergel C."/>
        </authorList>
    </citation>
    <scope>NUCLEOTIDE SEQUENCE [LARGE SCALE GENOMIC DNA]</scope>
</reference>
<name>S4W1F2_9VIRU</name>
<protein>
    <recommendedName>
        <fullName evidence="3">F-box incomplete domain containing protein</fullName>
    </recommendedName>
</protein>
<gene>
    <name evidence="1" type="ORF">psal_cds_1273</name>
</gene>
<proteinExistence type="predicted"/>
<organism evidence="1 2">
    <name type="scientific">Pandoravirus salinus</name>
    <dbReference type="NCBI Taxonomy" id="1349410"/>
    <lineage>
        <taxon>Viruses</taxon>
        <taxon>Pandoravirus</taxon>
    </lineage>
</organism>
<evidence type="ECO:0008006" key="3">
    <source>
        <dbReference type="Google" id="ProtNLM"/>
    </source>
</evidence>
<dbReference type="KEGG" id="vg:16607413"/>